<dbReference type="PANTHER" id="PTHR33392">
    <property type="entry name" value="POLYISOPRENYL-TEICHOIC ACID--PEPTIDOGLYCAN TEICHOIC ACID TRANSFERASE TAGU"/>
    <property type="match status" value="1"/>
</dbReference>
<keyword evidence="3" id="KW-0812">Transmembrane</keyword>
<dbReference type="NCBIfam" id="TIGR00350">
    <property type="entry name" value="lytR_cpsA_psr"/>
    <property type="match status" value="1"/>
</dbReference>
<sequence>MDNRPSRMDNRHDRKDKNKKGKKKGKGKVIALVVGLIFLFIIAAGGTYGYLQLNKMKSAKLSKSDSDLGISDATQERLKKENADEVVNIALFGLDAREANEASRSDSMIIVSVDKKHNKIKMTSLMRDSYVNVPGHGMTKLTHAYAYGGPQLAIKTINSNFALNIKDYVTVDFFEFGKIIDAFGGVTLDIKKEEIEYMNFYIREMNGLQKSNVPEIKKTGPQNLSGLQAVAYTRIRYTSGGDFERTERQRKVLTALFNKVQEAGVTKYPGFVSALLPYVETSISKVDILKLGTTVFTNGIKTLEQERFPIDGYCNGKTIDGVWYLWTDIPATTDQIHKYIFDDVKPTPKAPLF</sequence>
<feature type="compositionally biased region" description="Basic and acidic residues" evidence="2">
    <location>
        <begin position="1"/>
        <end position="16"/>
    </location>
</feature>
<evidence type="ECO:0000256" key="2">
    <source>
        <dbReference type="SAM" id="MobiDB-lite"/>
    </source>
</evidence>
<dbReference type="Pfam" id="PF03816">
    <property type="entry name" value="LytR_cpsA_psr"/>
    <property type="match status" value="1"/>
</dbReference>
<dbReference type="InterPro" id="IPR004474">
    <property type="entry name" value="LytR_CpsA_psr"/>
</dbReference>
<comment type="caution">
    <text evidence="5">The sequence shown here is derived from an EMBL/GenBank/DDBJ whole genome shotgun (WGS) entry which is preliminary data.</text>
</comment>
<name>A0ABQ5N3A5_9CLOT</name>
<proteinExistence type="inferred from homology"/>
<evidence type="ECO:0000259" key="4">
    <source>
        <dbReference type="Pfam" id="PF03816"/>
    </source>
</evidence>
<dbReference type="Gene3D" id="3.40.630.190">
    <property type="entry name" value="LCP protein"/>
    <property type="match status" value="1"/>
</dbReference>
<keyword evidence="3" id="KW-0472">Membrane</keyword>
<dbReference type="RefSeq" id="WP_264848985.1">
    <property type="nucleotide sequence ID" value="NZ_BRXR01000001.1"/>
</dbReference>
<reference evidence="5 6" key="1">
    <citation type="journal article" date="2024" name="Int. J. Syst. Evol. Microbiol.">
        <title>Clostridium omnivorum sp. nov., isolated from anoxic soil under the treatment of reductive soil disinfestation.</title>
        <authorList>
            <person name="Ueki A."/>
            <person name="Tonouchi A."/>
            <person name="Kaku N."/>
            <person name="Honma S."/>
            <person name="Ueki K."/>
        </authorList>
    </citation>
    <scope>NUCLEOTIDE SEQUENCE [LARGE SCALE GENOMIC DNA]</scope>
    <source>
        <strain evidence="5 6">E14</strain>
    </source>
</reference>
<organism evidence="5 6">
    <name type="scientific">Clostridium omnivorum</name>
    <dbReference type="NCBI Taxonomy" id="1604902"/>
    <lineage>
        <taxon>Bacteria</taxon>
        <taxon>Bacillati</taxon>
        <taxon>Bacillota</taxon>
        <taxon>Clostridia</taxon>
        <taxon>Eubacteriales</taxon>
        <taxon>Clostridiaceae</taxon>
        <taxon>Clostridium</taxon>
    </lineage>
</organism>
<dbReference type="InterPro" id="IPR050922">
    <property type="entry name" value="LytR/CpsA/Psr_CW_biosynth"/>
</dbReference>
<evidence type="ECO:0000313" key="5">
    <source>
        <dbReference type="EMBL" id="GLC29697.1"/>
    </source>
</evidence>
<feature type="region of interest" description="Disordered" evidence="2">
    <location>
        <begin position="1"/>
        <end position="23"/>
    </location>
</feature>
<accession>A0ABQ5N3A5</accession>
<feature type="domain" description="Cell envelope-related transcriptional attenuator" evidence="4">
    <location>
        <begin position="104"/>
        <end position="261"/>
    </location>
</feature>
<feature type="transmembrane region" description="Helical" evidence="3">
    <location>
        <begin position="29"/>
        <end position="51"/>
    </location>
</feature>
<evidence type="ECO:0000256" key="1">
    <source>
        <dbReference type="ARBA" id="ARBA00006068"/>
    </source>
</evidence>
<dbReference type="Proteomes" id="UP001208567">
    <property type="component" value="Unassembled WGS sequence"/>
</dbReference>
<evidence type="ECO:0000313" key="6">
    <source>
        <dbReference type="Proteomes" id="UP001208567"/>
    </source>
</evidence>
<dbReference type="EMBL" id="BRXR01000001">
    <property type="protein sequence ID" value="GLC29697.1"/>
    <property type="molecule type" value="Genomic_DNA"/>
</dbReference>
<dbReference type="PANTHER" id="PTHR33392:SF6">
    <property type="entry name" value="POLYISOPRENYL-TEICHOIC ACID--PEPTIDOGLYCAN TEICHOIC ACID TRANSFERASE TAGU"/>
    <property type="match status" value="1"/>
</dbReference>
<protein>
    <submittedName>
        <fullName evidence="5">LytR family transcriptional regulator</fullName>
    </submittedName>
</protein>
<comment type="similarity">
    <text evidence="1">Belongs to the LytR/CpsA/Psr (LCP) family.</text>
</comment>
<keyword evidence="6" id="KW-1185">Reference proteome</keyword>
<keyword evidence="3" id="KW-1133">Transmembrane helix</keyword>
<evidence type="ECO:0000256" key="3">
    <source>
        <dbReference type="SAM" id="Phobius"/>
    </source>
</evidence>
<gene>
    <name evidence="5" type="ORF">bsdE14_11070</name>
</gene>